<protein>
    <submittedName>
        <fullName evidence="4">Calumenin-A</fullName>
    </submittedName>
</protein>
<dbReference type="AlphaFoldDB" id="A0AAD9QKV1"/>
<dbReference type="SMART" id="SM00054">
    <property type="entry name" value="EFh"/>
    <property type="match status" value="3"/>
</dbReference>
<dbReference type="InterPro" id="IPR002048">
    <property type="entry name" value="EF_hand_dom"/>
</dbReference>
<organism evidence="4 5">
    <name type="scientific">Acropora cervicornis</name>
    <name type="common">Staghorn coral</name>
    <dbReference type="NCBI Taxonomy" id="6130"/>
    <lineage>
        <taxon>Eukaryota</taxon>
        <taxon>Metazoa</taxon>
        <taxon>Cnidaria</taxon>
        <taxon>Anthozoa</taxon>
        <taxon>Hexacorallia</taxon>
        <taxon>Scleractinia</taxon>
        <taxon>Astrocoeniina</taxon>
        <taxon>Acroporidae</taxon>
        <taxon>Acropora</taxon>
    </lineage>
</organism>
<dbReference type="PROSITE" id="PS50222">
    <property type="entry name" value="EF_HAND_2"/>
    <property type="match status" value="3"/>
</dbReference>
<accession>A0AAD9QKV1</accession>
<reference evidence="4" key="1">
    <citation type="journal article" date="2023" name="G3 (Bethesda)">
        <title>Whole genome assembly and annotation of the endangered Caribbean coral Acropora cervicornis.</title>
        <authorList>
            <person name="Selwyn J.D."/>
            <person name="Vollmer S.V."/>
        </authorList>
    </citation>
    <scope>NUCLEOTIDE SEQUENCE</scope>
    <source>
        <strain evidence="4">K2</strain>
    </source>
</reference>
<dbReference type="Proteomes" id="UP001249851">
    <property type="component" value="Unassembled WGS sequence"/>
</dbReference>
<evidence type="ECO:0000259" key="3">
    <source>
        <dbReference type="PROSITE" id="PS50222"/>
    </source>
</evidence>
<dbReference type="SUPFAM" id="SSF47473">
    <property type="entry name" value="EF-hand"/>
    <property type="match status" value="1"/>
</dbReference>
<keyword evidence="5" id="KW-1185">Reference proteome</keyword>
<sequence length="250" mass="29170">MLRPLILFCLALVCVCILEVQAGSRIKFREPHNHKLSSEEHYENGKHNEEFDHAAFLGQDEAKRWKKLPPYEVKQQLKELFPKIDVNQDKNVSDQELYEWIEQHMRKHVLRGAGKKMKDLDTNKDGKETLDMFDTNKDGKVSLSEYLDDFAAFATGDGSTRDSQNLKSLTRTFTKELDRNHDGFLDQREIQKWTLPGTDKDPIEIEAHHMMKMGDDNKDGFLQVDELVRHYREFAGSRVTKYGDLLKEEL</sequence>
<dbReference type="InterPro" id="IPR011992">
    <property type="entry name" value="EF-hand-dom_pair"/>
</dbReference>
<dbReference type="GO" id="GO:0005509">
    <property type="term" value="F:calcium ion binding"/>
    <property type="evidence" value="ECO:0007669"/>
    <property type="project" value="InterPro"/>
</dbReference>
<evidence type="ECO:0000256" key="2">
    <source>
        <dbReference type="SAM" id="SignalP"/>
    </source>
</evidence>
<evidence type="ECO:0000313" key="5">
    <source>
        <dbReference type="Proteomes" id="UP001249851"/>
    </source>
</evidence>
<feature type="domain" description="EF-hand" evidence="3">
    <location>
        <begin position="121"/>
        <end position="156"/>
    </location>
</feature>
<dbReference type="PANTHER" id="PTHR10827:SF52">
    <property type="entry name" value="IP16409P"/>
    <property type="match status" value="1"/>
</dbReference>
<gene>
    <name evidence="4" type="ORF">P5673_013743</name>
</gene>
<evidence type="ECO:0000256" key="1">
    <source>
        <dbReference type="ARBA" id="ARBA00022837"/>
    </source>
</evidence>
<dbReference type="Pfam" id="PF13499">
    <property type="entry name" value="EF-hand_7"/>
    <property type="match status" value="2"/>
</dbReference>
<dbReference type="Gene3D" id="1.10.238.10">
    <property type="entry name" value="EF-hand"/>
    <property type="match status" value="2"/>
</dbReference>
<keyword evidence="2" id="KW-0732">Signal</keyword>
<keyword evidence="1" id="KW-0106">Calcium</keyword>
<feature type="signal peptide" evidence="2">
    <location>
        <begin position="1"/>
        <end position="22"/>
    </location>
</feature>
<dbReference type="PROSITE" id="PS00018">
    <property type="entry name" value="EF_HAND_1"/>
    <property type="match status" value="4"/>
</dbReference>
<dbReference type="GO" id="GO:0005783">
    <property type="term" value="C:endoplasmic reticulum"/>
    <property type="evidence" value="ECO:0007669"/>
    <property type="project" value="TreeGrafter"/>
</dbReference>
<dbReference type="InterPro" id="IPR018247">
    <property type="entry name" value="EF_Hand_1_Ca_BS"/>
</dbReference>
<feature type="chain" id="PRO_5042139042" evidence="2">
    <location>
        <begin position="23"/>
        <end position="250"/>
    </location>
</feature>
<proteinExistence type="predicted"/>
<dbReference type="PANTHER" id="PTHR10827">
    <property type="entry name" value="RETICULOCALBIN"/>
    <property type="match status" value="1"/>
</dbReference>
<name>A0AAD9QKV1_ACRCE</name>
<comment type="caution">
    <text evidence="4">The sequence shown here is derived from an EMBL/GenBank/DDBJ whole genome shotgun (WGS) entry which is preliminary data.</text>
</comment>
<feature type="domain" description="EF-hand" evidence="3">
    <location>
        <begin position="72"/>
        <end position="107"/>
    </location>
</feature>
<reference evidence="4" key="2">
    <citation type="journal article" date="2023" name="Science">
        <title>Genomic signatures of disease resistance in endangered staghorn corals.</title>
        <authorList>
            <person name="Vollmer S.V."/>
            <person name="Selwyn J.D."/>
            <person name="Despard B.A."/>
            <person name="Roesel C.L."/>
        </authorList>
    </citation>
    <scope>NUCLEOTIDE SEQUENCE</scope>
    <source>
        <strain evidence="4">K2</strain>
    </source>
</reference>
<feature type="domain" description="EF-hand" evidence="3">
    <location>
        <begin position="202"/>
        <end position="237"/>
    </location>
</feature>
<dbReference type="EMBL" id="JARQWQ010000027">
    <property type="protein sequence ID" value="KAK2562795.1"/>
    <property type="molecule type" value="Genomic_DNA"/>
</dbReference>
<evidence type="ECO:0000313" key="4">
    <source>
        <dbReference type="EMBL" id="KAK2562795.1"/>
    </source>
</evidence>